<reference evidence="2" key="1">
    <citation type="submission" date="2021-01" db="EMBL/GenBank/DDBJ databases">
        <authorList>
            <person name="Corre E."/>
            <person name="Pelletier E."/>
            <person name="Niang G."/>
            <person name="Scheremetjew M."/>
            <person name="Finn R."/>
            <person name="Kale V."/>
            <person name="Holt S."/>
            <person name="Cochrane G."/>
            <person name="Meng A."/>
            <person name="Brown T."/>
            <person name="Cohen L."/>
        </authorList>
    </citation>
    <scope>NUCLEOTIDE SEQUENCE</scope>
    <source>
        <strain evidence="2">CCMP1320</strain>
    </source>
</reference>
<accession>A0A7S3VS72</accession>
<proteinExistence type="predicted"/>
<dbReference type="InterPro" id="IPR019370">
    <property type="entry name" value="E2F-assoc_phosphoprotein"/>
</dbReference>
<gene>
    <name evidence="2" type="ORF">DTER00134_LOCUS19357</name>
</gene>
<dbReference type="EMBL" id="HBIP01031834">
    <property type="protein sequence ID" value="CAE0504284.1"/>
    <property type="molecule type" value="Transcribed_RNA"/>
</dbReference>
<feature type="compositionally biased region" description="Acidic residues" evidence="1">
    <location>
        <begin position="1"/>
        <end position="10"/>
    </location>
</feature>
<dbReference type="Pfam" id="PF10238">
    <property type="entry name" value="Eapp_C"/>
    <property type="match status" value="1"/>
</dbReference>
<evidence type="ECO:0000256" key="1">
    <source>
        <dbReference type="SAM" id="MobiDB-lite"/>
    </source>
</evidence>
<name>A0A7S3VS72_DUNTE</name>
<evidence type="ECO:0008006" key="3">
    <source>
        <dbReference type="Google" id="ProtNLM"/>
    </source>
</evidence>
<feature type="region of interest" description="Disordered" evidence="1">
    <location>
        <begin position="1"/>
        <end position="39"/>
    </location>
</feature>
<dbReference type="PANTHER" id="PTHR15967:SF0">
    <property type="entry name" value="E2F-ASSOCIATED PHOSPHOPROTEIN"/>
    <property type="match status" value="1"/>
</dbReference>
<dbReference type="PANTHER" id="PTHR15967">
    <property type="entry name" value="E2F-ASSOCIATED PHOSPHOPROTEIN"/>
    <property type="match status" value="1"/>
</dbReference>
<protein>
    <recommendedName>
        <fullName evidence="3">E2F-associated phosphoprotein</fullName>
    </recommendedName>
</protein>
<sequence>MPDDIDIDEHEFEREDSSSDDEPLPGPPDPLYDEDLDAEDERWVAEQRQGRVSDAILSCPACFTTLCIDCQQHDRYPNQYRAMFVQNCKVDFSRNLQVTNSSGGGPSTGKRARGKQEPKQQEEEQQQGGAGTIHPVACDACGEEVGVLDVEEDLYHFLTAFPSNA</sequence>
<organism evidence="2">
    <name type="scientific">Dunaliella tertiolecta</name>
    <name type="common">Green alga</name>
    <dbReference type="NCBI Taxonomy" id="3047"/>
    <lineage>
        <taxon>Eukaryota</taxon>
        <taxon>Viridiplantae</taxon>
        <taxon>Chlorophyta</taxon>
        <taxon>core chlorophytes</taxon>
        <taxon>Chlorophyceae</taxon>
        <taxon>CS clade</taxon>
        <taxon>Chlamydomonadales</taxon>
        <taxon>Dunaliellaceae</taxon>
        <taxon>Dunaliella</taxon>
    </lineage>
</organism>
<evidence type="ECO:0000313" key="2">
    <source>
        <dbReference type="EMBL" id="CAE0504284.1"/>
    </source>
</evidence>
<dbReference type="AlphaFoldDB" id="A0A7S3VS72"/>
<dbReference type="GO" id="GO:0005634">
    <property type="term" value="C:nucleus"/>
    <property type="evidence" value="ECO:0007669"/>
    <property type="project" value="TreeGrafter"/>
</dbReference>
<feature type="region of interest" description="Disordered" evidence="1">
    <location>
        <begin position="96"/>
        <end position="133"/>
    </location>
</feature>